<dbReference type="Pfam" id="PF08768">
    <property type="entry name" value="THAP4_heme-bd"/>
    <property type="match status" value="1"/>
</dbReference>
<dbReference type="CDD" id="cd07828">
    <property type="entry name" value="lipocalin_heme-bd-THAP4-like"/>
    <property type="match status" value="1"/>
</dbReference>
<accession>A0A4Q9KGM7</accession>
<dbReference type="Proteomes" id="UP000292373">
    <property type="component" value="Unassembled WGS sequence"/>
</dbReference>
<comment type="caution">
    <text evidence="1">Lacks the conserved His residue that binds heme iron in the nitrobindin family.</text>
</comment>
<dbReference type="EMBL" id="SDMQ01000001">
    <property type="protein sequence ID" value="TBT88484.1"/>
    <property type="molecule type" value="Genomic_DNA"/>
</dbReference>
<proteinExistence type="inferred from homology"/>
<dbReference type="InterPro" id="IPR045165">
    <property type="entry name" value="Nitrobindin"/>
</dbReference>
<dbReference type="Gene3D" id="2.40.128.20">
    <property type="match status" value="1"/>
</dbReference>
<dbReference type="SUPFAM" id="SSF50814">
    <property type="entry name" value="Lipocalins"/>
    <property type="match status" value="1"/>
</dbReference>
<dbReference type="InterPro" id="IPR012674">
    <property type="entry name" value="Calycin"/>
</dbReference>
<dbReference type="AlphaFoldDB" id="A0A4Q9KGM7"/>
<feature type="domain" description="THAP4-like heme-binding" evidence="2">
    <location>
        <begin position="12"/>
        <end position="163"/>
    </location>
</feature>
<dbReference type="PANTHER" id="PTHR15854">
    <property type="entry name" value="THAP4 PROTEIN"/>
    <property type="match status" value="1"/>
</dbReference>
<dbReference type="HAMAP" id="MF_01297">
    <property type="entry name" value="nitrobindin"/>
    <property type="match status" value="1"/>
</dbReference>
<dbReference type="OrthoDB" id="4804006at2"/>
<comment type="caution">
    <text evidence="1">Lacks conserved residue(s) required for the propagation of feature annotation.</text>
</comment>
<dbReference type="RefSeq" id="WP_131166615.1">
    <property type="nucleotide sequence ID" value="NZ_CANLBI010000006.1"/>
</dbReference>
<organism evidence="3 4">
    <name type="scientific">Propioniciclava sinopodophylli</name>
    <dbReference type="NCBI Taxonomy" id="1837344"/>
    <lineage>
        <taxon>Bacteria</taxon>
        <taxon>Bacillati</taxon>
        <taxon>Actinomycetota</taxon>
        <taxon>Actinomycetes</taxon>
        <taxon>Propionibacteriales</taxon>
        <taxon>Propionibacteriaceae</taxon>
        <taxon>Propioniciclava</taxon>
    </lineage>
</organism>
<evidence type="ECO:0000313" key="4">
    <source>
        <dbReference type="Proteomes" id="UP000292373"/>
    </source>
</evidence>
<dbReference type="PANTHER" id="PTHR15854:SF4">
    <property type="entry name" value="PEROXYNITRITE ISOMERASE THAP4"/>
    <property type="match status" value="1"/>
</dbReference>
<reference evidence="3 4" key="1">
    <citation type="submission" date="2019-01" db="EMBL/GenBank/DDBJ databases">
        <title>Lactibacter flavus gen. nov., sp. nov., a novel bacterium of the family Propionibacteriaceae isolated from raw milk and dairy products.</title>
        <authorList>
            <person name="Huptas C."/>
            <person name="Wenning M."/>
            <person name="Breitenwieser F."/>
            <person name="Doll E."/>
            <person name="Von Neubeck M."/>
            <person name="Busse H.-J."/>
            <person name="Scherer S."/>
        </authorList>
    </citation>
    <scope>NUCLEOTIDE SEQUENCE [LARGE SCALE GENOMIC DNA]</scope>
    <source>
        <strain evidence="3 4">KCTC 33808</strain>
    </source>
</reference>
<gene>
    <name evidence="3" type="ORF">ET989_00555</name>
</gene>
<name>A0A4Q9KGM7_9ACTN</name>
<keyword evidence="4" id="KW-1185">Reference proteome</keyword>
<evidence type="ECO:0000256" key="1">
    <source>
        <dbReference type="HAMAP-Rule" id="MF_01297"/>
    </source>
</evidence>
<dbReference type="InterPro" id="IPR014878">
    <property type="entry name" value="THAP4-like_heme-bd"/>
</dbReference>
<comment type="caution">
    <text evidence="3">The sequence shown here is derived from an EMBL/GenBank/DDBJ whole genome shotgun (WGS) entry which is preliminary data.</text>
</comment>
<evidence type="ECO:0000313" key="3">
    <source>
        <dbReference type="EMBL" id="TBT88484.1"/>
    </source>
</evidence>
<sequence>MFEIPSDLNPALAGLAWLRGRWEGTGFREWPGEGKVEFGVQIDFVENGGDYLHYLAQMFLLDGEGRPERPLTIETGFWRANAKAEADVVMCSPEGYSEIWFGKLQPGRVDLTTDAVVRSPNAPVEYSAGRRLYGNVNGQLMYSFDRATTDEALRPYMWATLNRVGS</sequence>
<evidence type="ECO:0000259" key="2">
    <source>
        <dbReference type="Pfam" id="PF08768"/>
    </source>
</evidence>
<protein>
    <recommendedName>
        <fullName evidence="1">Ferric nitrobindin-like protein</fullName>
    </recommendedName>
</protein>
<feature type="short sequence motif" description="GXWXGXG" evidence="1">
    <location>
        <begin position="20"/>
        <end position="26"/>
    </location>
</feature>
<comment type="similarity">
    <text evidence="1">Belongs to the nitrobindin family.</text>
</comment>
<dbReference type="InterPro" id="IPR022939">
    <property type="entry name" value="Nb(III)_bact/plant"/>
</dbReference>